<evidence type="ECO:0000256" key="5">
    <source>
        <dbReference type="ARBA" id="ARBA00022737"/>
    </source>
</evidence>
<comment type="caution">
    <text evidence="18">The sequence shown here is derived from an EMBL/GenBank/DDBJ whole genome shotgun (WGS) entry which is preliminary data.</text>
</comment>
<gene>
    <name evidence="18" type="primary">RHOT2</name>
    <name evidence="18" type="ORF">F1559_003676</name>
</gene>
<keyword evidence="3 15" id="KW-0812">Transmembrane</keyword>
<evidence type="ECO:0000256" key="10">
    <source>
        <dbReference type="ARBA" id="ARBA00022989"/>
    </source>
</evidence>
<dbReference type="PROSITE" id="PS50222">
    <property type="entry name" value="EF_HAND_2"/>
    <property type="match status" value="2"/>
</dbReference>
<dbReference type="InterPro" id="IPR020860">
    <property type="entry name" value="MIRO_dom"/>
</dbReference>
<keyword evidence="5" id="KW-0677">Repeat</keyword>
<comment type="similarity">
    <text evidence="2 14">Belongs to the mitochondrial Rho GTPase family.</text>
</comment>
<dbReference type="InterPro" id="IPR052266">
    <property type="entry name" value="Miro-EF-hand_domain"/>
</dbReference>
<protein>
    <recommendedName>
        <fullName evidence="14">Mitochondrial Rho GTPase</fullName>
        <ecNumber evidence="14">3.6.5.-</ecNumber>
    </recommendedName>
</protein>
<evidence type="ECO:0000313" key="19">
    <source>
        <dbReference type="Proteomes" id="UP000530660"/>
    </source>
</evidence>
<dbReference type="GO" id="GO:0007005">
    <property type="term" value="P:mitochondrion organization"/>
    <property type="evidence" value="ECO:0007669"/>
    <property type="project" value="InterPro"/>
</dbReference>
<evidence type="ECO:0000256" key="2">
    <source>
        <dbReference type="ARBA" id="ARBA00007981"/>
    </source>
</evidence>
<keyword evidence="9 14" id="KW-0106">Calcium</keyword>
<keyword evidence="4" id="KW-0479">Metal-binding</keyword>
<dbReference type="PIRSF" id="PIRSF037488">
    <property type="entry name" value="Mt_Rho_GTPase"/>
    <property type="match status" value="1"/>
</dbReference>
<keyword evidence="7 14" id="KW-1000">Mitochondrion outer membrane</keyword>
<dbReference type="InterPro" id="IPR013566">
    <property type="entry name" value="EF_hand_assoc_1"/>
</dbReference>
<dbReference type="AlphaFoldDB" id="A0A7J7INB6"/>
<keyword evidence="10 15" id="KW-1133">Transmembrane helix</keyword>
<dbReference type="SMART" id="SM00174">
    <property type="entry name" value="RHO"/>
    <property type="match status" value="1"/>
</dbReference>
<dbReference type="EC" id="3.6.5.-" evidence="14"/>
<keyword evidence="19" id="KW-1185">Reference proteome</keyword>
<dbReference type="InterPro" id="IPR011992">
    <property type="entry name" value="EF-hand-dom_pair"/>
</dbReference>
<dbReference type="FunFam" id="3.40.50.300:FF:000170">
    <property type="entry name" value="Mitochondrial Rho GTPase"/>
    <property type="match status" value="1"/>
</dbReference>
<dbReference type="FunFam" id="1.10.238.10:FF:000011">
    <property type="entry name" value="Mitochondrial Rho GTPase"/>
    <property type="match status" value="1"/>
</dbReference>
<feature type="domain" description="Miro" evidence="17">
    <location>
        <begin position="2"/>
        <end position="172"/>
    </location>
</feature>
<dbReference type="InterPro" id="IPR001806">
    <property type="entry name" value="Small_GTPase"/>
</dbReference>
<evidence type="ECO:0000256" key="3">
    <source>
        <dbReference type="ARBA" id="ARBA00022692"/>
    </source>
</evidence>
<keyword evidence="8 14" id="KW-0378">Hydrolase</keyword>
<proteinExistence type="inferred from homology"/>
<evidence type="ECO:0000256" key="14">
    <source>
        <dbReference type="PIRNR" id="PIRNR037488"/>
    </source>
</evidence>
<dbReference type="Pfam" id="PF00071">
    <property type="entry name" value="Ras"/>
    <property type="match status" value="1"/>
</dbReference>
<dbReference type="InterPro" id="IPR002048">
    <property type="entry name" value="EF_hand_dom"/>
</dbReference>
<dbReference type="PRINTS" id="PR00449">
    <property type="entry name" value="RASTRNSFRMNG"/>
</dbReference>
<dbReference type="Gene3D" id="3.40.50.300">
    <property type="entry name" value="P-loop containing nucleotide triphosphate hydrolases"/>
    <property type="match status" value="2"/>
</dbReference>
<evidence type="ECO:0000256" key="8">
    <source>
        <dbReference type="ARBA" id="ARBA00022801"/>
    </source>
</evidence>
<dbReference type="InterPro" id="IPR021181">
    <property type="entry name" value="Miro"/>
</dbReference>
<feature type="domain" description="EF-hand" evidence="16">
    <location>
        <begin position="309"/>
        <end position="344"/>
    </location>
</feature>
<feature type="transmembrane region" description="Helical" evidence="15">
    <location>
        <begin position="625"/>
        <end position="645"/>
    </location>
</feature>
<evidence type="ECO:0000256" key="6">
    <source>
        <dbReference type="ARBA" id="ARBA00022741"/>
    </source>
</evidence>
<evidence type="ECO:0000256" key="1">
    <source>
        <dbReference type="ARBA" id="ARBA00004200"/>
    </source>
</evidence>
<comment type="function">
    <text evidence="14">Mitochondrial GTPase involved in mitochondrial trafficking. Probably involved in control of anterograde transport of mitochondria and their subcellular distribution.</text>
</comment>
<dbReference type="SMART" id="SM00175">
    <property type="entry name" value="RAB"/>
    <property type="match status" value="1"/>
</dbReference>
<evidence type="ECO:0000256" key="4">
    <source>
        <dbReference type="ARBA" id="ARBA00022723"/>
    </source>
</evidence>
<keyword evidence="12 14" id="KW-0342">GTP-binding</keyword>
<dbReference type="PROSITE" id="PS51419">
    <property type="entry name" value="RAB"/>
    <property type="match status" value="1"/>
</dbReference>
<dbReference type="EMBL" id="VWRR01000003">
    <property type="protein sequence ID" value="KAF6004518.1"/>
    <property type="molecule type" value="Genomic_DNA"/>
</dbReference>
<keyword evidence="6 14" id="KW-0547">Nucleotide-binding</keyword>
<evidence type="ECO:0000259" key="17">
    <source>
        <dbReference type="PROSITE" id="PS51423"/>
    </source>
</evidence>
<dbReference type="PROSITE" id="PS00018">
    <property type="entry name" value="EF_HAND_1"/>
    <property type="match status" value="2"/>
</dbReference>
<dbReference type="GO" id="GO:0005509">
    <property type="term" value="F:calcium ion binding"/>
    <property type="evidence" value="ECO:0007669"/>
    <property type="project" value="InterPro"/>
</dbReference>
<evidence type="ECO:0000256" key="7">
    <source>
        <dbReference type="ARBA" id="ARBA00022787"/>
    </source>
</evidence>
<feature type="domain" description="EF-hand" evidence="16">
    <location>
        <begin position="188"/>
        <end position="223"/>
    </location>
</feature>
<evidence type="ECO:0000256" key="11">
    <source>
        <dbReference type="ARBA" id="ARBA00023128"/>
    </source>
</evidence>
<evidence type="ECO:0000256" key="13">
    <source>
        <dbReference type="ARBA" id="ARBA00023136"/>
    </source>
</evidence>
<evidence type="ECO:0000256" key="9">
    <source>
        <dbReference type="ARBA" id="ARBA00022837"/>
    </source>
</evidence>
<dbReference type="PANTHER" id="PTHR46819">
    <property type="entry name" value="EF-HAND CALCIUM-BINDING DOMAIN-CONTAINING PROTEIN 7"/>
    <property type="match status" value="1"/>
</dbReference>
<evidence type="ECO:0000259" key="16">
    <source>
        <dbReference type="PROSITE" id="PS50222"/>
    </source>
</evidence>
<dbReference type="InterPro" id="IPR013567">
    <property type="entry name" value="EF_hand_assoc_2"/>
</dbReference>
<evidence type="ECO:0000313" key="18">
    <source>
        <dbReference type="EMBL" id="KAF6004518.1"/>
    </source>
</evidence>
<organism evidence="18 19">
    <name type="scientific">Cyanidiococcus yangmingshanensis</name>
    <dbReference type="NCBI Taxonomy" id="2690220"/>
    <lineage>
        <taxon>Eukaryota</taxon>
        <taxon>Rhodophyta</taxon>
        <taxon>Bangiophyceae</taxon>
        <taxon>Cyanidiales</taxon>
        <taxon>Cyanidiaceae</taxon>
        <taxon>Cyanidiococcus</taxon>
    </lineage>
</organism>
<dbReference type="GO" id="GO:0005525">
    <property type="term" value="F:GTP binding"/>
    <property type="evidence" value="ECO:0007669"/>
    <property type="project" value="UniProtKB-KW"/>
</dbReference>
<dbReference type="InterPro" id="IPR005225">
    <property type="entry name" value="Small_GTP-bd"/>
</dbReference>
<dbReference type="InterPro" id="IPR027417">
    <property type="entry name" value="P-loop_NTPase"/>
</dbReference>
<sequence>MKDSVRIVVAGDHSSGKTSLIKTLISEEFDDQVPPTLPVVVIPPEVVPERVHVSIVDTPSRPADKALLEAELQKADVVVLVYDVSQKDALQRVRSHWLNEFERLRMDVPVILVGNKMDLRGGSAENPSHSLESEIMPIMNEYKNLETCIEASSKQLFNVAEVFYFAQKAVLHPTAPVYDVKEHRLKPLAVAALKRIFRLCDTDRDGKLNDTELNEFQYKCFNVHLRNEELVGVKNVVRENTRSGLDSDGNLTVDGFLYLHTLFIIKGRAETCWTVFRRFGYNDDLRLNPTEVLPELRRQPDQSVELTDRGLTFLESIFRLGDTDRDNALSPSELVEVFSPVPPDVSFHLYIGAESDGNVRVTGTQYPVLTKVNTKGYLELDSFLSAWCQRFIADPEHALLNLIYIGYDGEALSAIRITKRRRRERRATISSRSVLHACVFGPIGAGKTSFLRGFVGRPFSENIAPTKGRLAAAASLKIALPKSGDSLEPRLLTRTLILTEISDHVVDGFLASEREIESCDAAVLLYDVTDASSFGYVARLYGALKTIRPDLNCMIVACKQDLPSVEQEWPDSPSKFCGEEGLSTPQRISFREGAPTNIYPSVAMLCLKPMGSVSMNVERNKTGRFLRYAAGTVLLGVAVGCSYWASKKIYRMIKEGKMTGPSA</sequence>
<accession>A0A7J7INB6</accession>
<dbReference type="Proteomes" id="UP000530660">
    <property type="component" value="Unassembled WGS sequence"/>
</dbReference>
<dbReference type="PANTHER" id="PTHR46819:SF1">
    <property type="entry name" value="EF-HAND CALCIUM-BINDING DOMAIN-CONTAINING PROTEIN 7"/>
    <property type="match status" value="1"/>
</dbReference>
<dbReference type="GO" id="GO:0005741">
    <property type="term" value="C:mitochondrial outer membrane"/>
    <property type="evidence" value="ECO:0007669"/>
    <property type="project" value="UniProtKB-SubCell"/>
</dbReference>
<dbReference type="Pfam" id="PF08355">
    <property type="entry name" value="EF_assoc_1"/>
    <property type="match status" value="1"/>
</dbReference>
<dbReference type="SUPFAM" id="SSF52540">
    <property type="entry name" value="P-loop containing nucleoside triphosphate hydrolases"/>
    <property type="match status" value="2"/>
</dbReference>
<evidence type="ECO:0000256" key="15">
    <source>
        <dbReference type="SAM" id="Phobius"/>
    </source>
</evidence>
<dbReference type="Pfam" id="PF13202">
    <property type="entry name" value="EF-hand_5"/>
    <property type="match status" value="2"/>
</dbReference>
<dbReference type="SMART" id="SM00173">
    <property type="entry name" value="RAS"/>
    <property type="match status" value="1"/>
</dbReference>
<dbReference type="Gene3D" id="1.10.238.10">
    <property type="entry name" value="EF-hand"/>
    <property type="match status" value="2"/>
</dbReference>
<reference evidence="18 19" key="1">
    <citation type="journal article" date="2020" name="J. Phycol.">
        <title>Comparative genome analysis reveals Cyanidiococcus gen. nov., a new extremophilic red algal genus sister to Cyanidioschyzon (Cyanidioschyzonaceae, Rhodophyta).</title>
        <authorList>
            <person name="Liu S.-L."/>
            <person name="Chiang Y.-R."/>
            <person name="Yoon H.S."/>
            <person name="Fu H.-Y."/>
        </authorList>
    </citation>
    <scope>NUCLEOTIDE SEQUENCE [LARGE SCALE GENOMIC DNA]</scope>
    <source>
        <strain evidence="18 19">THAL066</strain>
    </source>
</reference>
<dbReference type="InterPro" id="IPR018247">
    <property type="entry name" value="EF_Hand_1_Ca_BS"/>
</dbReference>
<name>A0A7J7INB6_9RHOD</name>
<dbReference type="NCBIfam" id="TIGR00231">
    <property type="entry name" value="small_GTP"/>
    <property type="match status" value="1"/>
</dbReference>
<dbReference type="Pfam" id="PF08356">
    <property type="entry name" value="EF_assoc_2"/>
    <property type="match status" value="1"/>
</dbReference>
<dbReference type="PROSITE" id="PS51423">
    <property type="entry name" value="MIRO"/>
    <property type="match status" value="1"/>
</dbReference>
<dbReference type="SUPFAM" id="SSF47473">
    <property type="entry name" value="EF-hand"/>
    <property type="match status" value="1"/>
</dbReference>
<comment type="subcellular location">
    <subcellularLocation>
        <location evidence="1 14">Mitochondrion outer membrane</location>
        <topology evidence="1 14">Single-pass type IV membrane protein</topology>
    </subcellularLocation>
</comment>
<keyword evidence="13 14" id="KW-0472">Membrane</keyword>
<keyword evidence="11 14" id="KW-0496">Mitochondrion</keyword>
<evidence type="ECO:0000256" key="12">
    <source>
        <dbReference type="ARBA" id="ARBA00023134"/>
    </source>
</evidence>
<dbReference type="SMART" id="SM00054">
    <property type="entry name" value="EFh"/>
    <property type="match status" value="2"/>
</dbReference>
<dbReference type="OrthoDB" id="10020961at2759"/>
<dbReference type="GO" id="GO:0003924">
    <property type="term" value="F:GTPase activity"/>
    <property type="evidence" value="ECO:0007669"/>
    <property type="project" value="InterPro"/>
</dbReference>